<evidence type="ECO:0000256" key="1">
    <source>
        <dbReference type="SAM" id="Phobius"/>
    </source>
</evidence>
<reference evidence="2" key="1">
    <citation type="journal article" date="2015" name="PeerJ">
        <title>First genomic representation of candidate bacterial phylum KSB3 points to enhanced environmental sensing as a trigger of wastewater bulking.</title>
        <authorList>
            <person name="Sekiguchi Y."/>
            <person name="Ohashi A."/>
            <person name="Parks D.H."/>
            <person name="Yamauchi T."/>
            <person name="Tyson G.W."/>
            <person name="Hugenholtz P."/>
        </authorList>
    </citation>
    <scope>NUCLEOTIDE SEQUENCE [LARGE SCALE GENOMIC DNA]</scope>
</reference>
<dbReference type="EMBL" id="DF820455">
    <property type="protein sequence ID" value="GAK49383.1"/>
    <property type="molecule type" value="Genomic_DNA"/>
</dbReference>
<dbReference type="HOGENOM" id="CLU_2785448_0_0_0"/>
<keyword evidence="1" id="KW-1133">Transmembrane helix</keyword>
<accession>A0A0S6VQP3</accession>
<proteinExistence type="predicted"/>
<evidence type="ECO:0000313" key="3">
    <source>
        <dbReference type="Proteomes" id="UP000030700"/>
    </source>
</evidence>
<gene>
    <name evidence="2" type="ORF">U14_00605</name>
</gene>
<dbReference type="AlphaFoldDB" id="A0A0S6VQP3"/>
<name>A0A0S6VQP3_9BACT</name>
<keyword evidence="1" id="KW-0472">Membrane</keyword>
<dbReference type="Proteomes" id="UP000030700">
    <property type="component" value="Unassembled WGS sequence"/>
</dbReference>
<dbReference type="STRING" id="1499966.U14_00605"/>
<organism evidence="2">
    <name type="scientific">Candidatus Moduliflexus flocculans</name>
    <dbReference type="NCBI Taxonomy" id="1499966"/>
    <lineage>
        <taxon>Bacteria</taxon>
        <taxon>Candidatus Moduliflexota</taxon>
        <taxon>Candidatus Moduliflexia</taxon>
        <taxon>Candidatus Moduliflexales</taxon>
        <taxon>Candidatus Moduliflexaceae</taxon>
    </lineage>
</organism>
<keyword evidence="1" id="KW-0812">Transmembrane</keyword>
<sequence>MVKSKNFSGLAKALYILPILLCVGATTTLIIMHAPKKPFIAASDEMSDEVRRGEEILNTVQNSPENIP</sequence>
<keyword evidence="3" id="KW-1185">Reference proteome</keyword>
<feature type="transmembrane region" description="Helical" evidence="1">
    <location>
        <begin position="13"/>
        <end position="32"/>
    </location>
</feature>
<protein>
    <submittedName>
        <fullName evidence="2">Uncharacterized protein</fullName>
    </submittedName>
</protein>
<evidence type="ECO:0000313" key="2">
    <source>
        <dbReference type="EMBL" id="GAK49383.1"/>
    </source>
</evidence>